<dbReference type="PANTHER" id="PTHR19346:SF4">
    <property type="entry name" value="SUGAR PHOSPHATE TRANSPORTER DOMAIN-CONTAINING PROTEIN"/>
    <property type="match status" value="1"/>
</dbReference>
<dbReference type="InterPro" id="IPR026505">
    <property type="entry name" value="Solute_c_fam_35_mem_F3/F4"/>
</dbReference>
<organism evidence="2 3">
    <name type="scientific">Meloidogyne incognita</name>
    <name type="common">Southern root-knot nematode worm</name>
    <name type="synonym">Oxyuris incognita</name>
    <dbReference type="NCBI Taxonomy" id="6306"/>
    <lineage>
        <taxon>Eukaryota</taxon>
        <taxon>Metazoa</taxon>
        <taxon>Ecdysozoa</taxon>
        <taxon>Nematoda</taxon>
        <taxon>Chromadorea</taxon>
        <taxon>Rhabditida</taxon>
        <taxon>Tylenchina</taxon>
        <taxon>Tylenchomorpha</taxon>
        <taxon>Tylenchoidea</taxon>
        <taxon>Meloidogynidae</taxon>
        <taxon>Meloidogyninae</taxon>
        <taxon>Meloidogyne</taxon>
        <taxon>Meloidogyne incognita group</taxon>
    </lineage>
</organism>
<keyword evidence="1" id="KW-0472">Membrane</keyword>
<feature type="transmembrane region" description="Helical" evidence="1">
    <location>
        <begin position="94"/>
        <end position="124"/>
    </location>
</feature>
<dbReference type="WBParaSite" id="Minc3s00367g11097">
    <property type="protein sequence ID" value="Minc3s00367g11097"/>
    <property type="gene ID" value="Minc3s00367g11097"/>
</dbReference>
<feature type="transmembrane region" description="Helical" evidence="1">
    <location>
        <begin position="136"/>
        <end position="156"/>
    </location>
</feature>
<accession>A0A914LB20</accession>
<evidence type="ECO:0000256" key="1">
    <source>
        <dbReference type="SAM" id="Phobius"/>
    </source>
</evidence>
<evidence type="ECO:0000313" key="2">
    <source>
        <dbReference type="Proteomes" id="UP000887563"/>
    </source>
</evidence>
<keyword evidence="1" id="KW-1133">Transmembrane helix</keyword>
<protein>
    <submittedName>
        <fullName evidence="3">Uncharacterized protein</fullName>
    </submittedName>
</protein>
<dbReference type="PANTHER" id="PTHR19346">
    <property type="entry name" value="SUGAR PHOSPHATE TRANSPORTER DOMAIN-CONTAINING PROTEIN"/>
    <property type="match status" value="1"/>
</dbReference>
<dbReference type="Proteomes" id="UP000887563">
    <property type="component" value="Unplaced"/>
</dbReference>
<feature type="transmembrane region" description="Helical" evidence="1">
    <location>
        <begin position="187"/>
        <end position="206"/>
    </location>
</feature>
<dbReference type="AlphaFoldDB" id="A0A914LB20"/>
<feature type="transmembrane region" description="Helical" evidence="1">
    <location>
        <begin position="21"/>
        <end position="43"/>
    </location>
</feature>
<keyword evidence="1" id="KW-0812">Transmembrane</keyword>
<sequence>MPLKEITIKSSRIFSDDGFRFGPFFLKEFFFLCLYTFGNYSYALSLGKISSSAALTIRSFEVSVVYIFGRIVLKDKFNIFKVTFKLISGEQASLGEGMLFLSGMALVNLPLNLIPTSILVYFGYDIWQWDSVPWGNFLNFVFLTFVFNIATIFGVAALGPLSIVIGVLCGIPISIVIDVILRGRHLTVTFVIGAVSLITSAILANFHRQIGYLFERDKGKNRGNEQNI</sequence>
<proteinExistence type="predicted"/>
<name>A0A914LB20_MELIC</name>
<reference evidence="3" key="1">
    <citation type="submission" date="2022-11" db="UniProtKB">
        <authorList>
            <consortium name="WormBaseParasite"/>
        </authorList>
    </citation>
    <scope>IDENTIFICATION</scope>
</reference>
<feature type="transmembrane region" description="Helical" evidence="1">
    <location>
        <begin position="163"/>
        <end position="181"/>
    </location>
</feature>
<keyword evidence="2" id="KW-1185">Reference proteome</keyword>
<evidence type="ECO:0000313" key="3">
    <source>
        <dbReference type="WBParaSite" id="Minc3s00367g11097"/>
    </source>
</evidence>